<dbReference type="AlphaFoldDB" id="A0A512PAT1"/>
<name>A0A512PAT1_9CELL</name>
<evidence type="ECO:0000259" key="1">
    <source>
        <dbReference type="Pfam" id="PF18029"/>
    </source>
</evidence>
<evidence type="ECO:0000313" key="2">
    <source>
        <dbReference type="EMBL" id="GEP68298.1"/>
    </source>
</evidence>
<feature type="domain" description="Glyoxalase-like" evidence="1">
    <location>
        <begin position="132"/>
        <end position="239"/>
    </location>
</feature>
<dbReference type="SUPFAM" id="SSF54593">
    <property type="entry name" value="Glyoxalase/Bleomycin resistance protein/Dihydroxybiphenyl dioxygenase"/>
    <property type="match status" value="1"/>
</dbReference>
<feature type="domain" description="Glyoxalase-like" evidence="1">
    <location>
        <begin position="14"/>
        <end position="108"/>
    </location>
</feature>
<dbReference type="OrthoDB" id="3286168at2"/>
<reference evidence="2 3" key="1">
    <citation type="submission" date="2019-07" db="EMBL/GenBank/DDBJ databases">
        <title>Whole genome shotgun sequence of Cellulomonas soli NBRC 109434.</title>
        <authorList>
            <person name="Hosoyama A."/>
            <person name="Uohara A."/>
            <person name="Ohji S."/>
            <person name="Ichikawa N."/>
        </authorList>
    </citation>
    <scope>NUCLEOTIDE SEQUENCE [LARGE SCALE GENOMIC DNA]</scope>
    <source>
        <strain evidence="2 3">NBRC 109434</strain>
    </source>
</reference>
<dbReference type="Pfam" id="PF18029">
    <property type="entry name" value="Glyoxalase_6"/>
    <property type="match status" value="2"/>
</dbReference>
<sequence length="254" mass="26688">MAVVWTTAFLDLPPARHAAGVAFWCAVTATTPSATRGDEGQFATLVPAEGDAYLRVQRLGDVPRVHLDLHVEDLDAHTALAERLGATLVLRAGHVVLVSPGGFVFCLVRDRGERTRPAPVTGALGAVAIVDQVCLDVPPDAFEVEGAFWSALTGWALHAGSRPEFAALERPAGIPLRFLLQRLDDPGPRRSVTAHLDLACGGGQAEVAAEHTALGARVVGAGQWWTVMRDPAGASYCLTPRDPTTGTVTPAPAS</sequence>
<dbReference type="RefSeq" id="WP_146952075.1">
    <property type="nucleotide sequence ID" value="NZ_BAABBJ010000009.1"/>
</dbReference>
<dbReference type="Gene3D" id="3.10.180.10">
    <property type="entry name" value="2,3-Dihydroxybiphenyl 1,2-Dioxygenase, domain 1"/>
    <property type="match status" value="2"/>
</dbReference>
<evidence type="ECO:0000313" key="3">
    <source>
        <dbReference type="Proteomes" id="UP000321798"/>
    </source>
</evidence>
<comment type="caution">
    <text evidence="2">The sequence shown here is derived from an EMBL/GenBank/DDBJ whole genome shotgun (WGS) entry which is preliminary data.</text>
</comment>
<dbReference type="Proteomes" id="UP000321798">
    <property type="component" value="Unassembled WGS sequence"/>
</dbReference>
<organism evidence="2 3">
    <name type="scientific">Cellulomonas soli</name>
    <dbReference type="NCBI Taxonomy" id="931535"/>
    <lineage>
        <taxon>Bacteria</taxon>
        <taxon>Bacillati</taxon>
        <taxon>Actinomycetota</taxon>
        <taxon>Actinomycetes</taxon>
        <taxon>Micrococcales</taxon>
        <taxon>Cellulomonadaceae</taxon>
        <taxon>Cellulomonas</taxon>
    </lineage>
</organism>
<accession>A0A512PAT1</accession>
<proteinExistence type="predicted"/>
<dbReference type="PANTHER" id="PTHR35908:SF1">
    <property type="entry name" value="CONSERVED PROTEIN"/>
    <property type="match status" value="1"/>
</dbReference>
<dbReference type="InterPro" id="IPR041581">
    <property type="entry name" value="Glyoxalase_6"/>
</dbReference>
<dbReference type="PANTHER" id="PTHR35908">
    <property type="entry name" value="HYPOTHETICAL FUSION PROTEIN"/>
    <property type="match status" value="1"/>
</dbReference>
<keyword evidence="3" id="KW-1185">Reference proteome</keyword>
<gene>
    <name evidence="2" type="ORF">CSO01_10130</name>
</gene>
<protein>
    <recommendedName>
        <fullName evidence="1">Glyoxalase-like domain-containing protein</fullName>
    </recommendedName>
</protein>
<dbReference type="EMBL" id="BKAL01000003">
    <property type="protein sequence ID" value="GEP68298.1"/>
    <property type="molecule type" value="Genomic_DNA"/>
</dbReference>
<dbReference type="InterPro" id="IPR029068">
    <property type="entry name" value="Glyas_Bleomycin-R_OHBP_Dase"/>
</dbReference>